<dbReference type="InterPro" id="IPR003713">
    <property type="entry name" value="FliS"/>
</dbReference>
<dbReference type="Proteomes" id="UP000247476">
    <property type="component" value="Unassembled WGS sequence"/>
</dbReference>
<dbReference type="OrthoDB" id="1524959at2"/>
<keyword evidence="4 6" id="KW-1005">Bacterial flagellum biogenesis</keyword>
<reference evidence="7 8" key="1">
    <citation type="submission" date="2018-05" db="EMBL/GenBank/DDBJ databases">
        <title>Paenibacillus flagellatus sp. nov., isolated from selenium mineral soil.</title>
        <authorList>
            <person name="Dai X."/>
        </authorList>
    </citation>
    <scope>NUCLEOTIDE SEQUENCE [LARGE SCALE GENOMIC DNA]</scope>
    <source>
        <strain evidence="7 8">DXL2</strain>
    </source>
</reference>
<evidence type="ECO:0000256" key="1">
    <source>
        <dbReference type="ARBA" id="ARBA00004514"/>
    </source>
</evidence>
<evidence type="ECO:0000313" key="8">
    <source>
        <dbReference type="Proteomes" id="UP000247476"/>
    </source>
</evidence>
<dbReference type="SUPFAM" id="SSF101116">
    <property type="entry name" value="Flagellar export chaperone FliS"/>
    <property type="match status" value="1"/>
</dbReference>
<dbReference type="Gene3D" id="1.20.120.340">
    <property type="entry name" value="Flagellar protein FliS"/>
    <property type="match status" value="1"/>
</dbReference>
<dbReference type="GO" id="GO:0044780">
    <property type="term" value="P:bacterial-type flagellum assembly"/>
    <property type="evidence" value="ECO:0007669"/>
    <property type="project" value="InterPro"/>
</dbReference>
<evidence type="ECO:0000256" key="6">
    <source>
        <dbReference type="PIRNR" id="PIRNR039090"/>
    </source>
</evidence>
<dbReference type="CDD" id="cd16098">
    <property type="entry name" value="FliS"/>
    <property type="match status" value="1"/>
</dbReference>
<dbReference type="GO" id="GO:0071973">
    <property type="term" value="P:bacterial-type flagellum-dependent cell motility"/>
    <property type="evidence" value="ECO:0007669"/>
    <property type="project" value="TreeGrafter"/>
</dbReference>
<evidence type="ECO:0000256" key="3">
    <source>
        <dbReference type="ARBA" id="ARBA00022490"/>
    </source>
</evidence>
<gene>
    <name evidence="7" type="primary">fliS</name>
    <name evidence="7" type="ORF">DLM86_26215</name>
</gene>
<dbReference type="NCBIfam" id="TIGR00208">
    <property type="entry name" value="fliS"/>
    <property type="match status" value="1"/>
</dbReference>
<keyword evidence="3 6" id="KW-0963">Cytoplasm</keyword>
<protein>
    <recommendedName>
        <fullName evidence="6">Flagellar secretion chaperone FliS</fullName>
    </recommendedName>
</protein>
<dbReference type="PANTHER" id="PTHR34773">
    <property type="entry name" value="FLAGELLAR SECRETION CHAPERONE FLIS"/>
    <property type="match status" value="1"/>
</dbReference>
<keyword evidence="5" id="KW-0143">Chaperone</keyword>
<dbReference type="InterPro" id="IPR036584">
    <property type="entry name" value="FliS_sf"/>
</dbReference>
<comment type="subcellular location">
    <subcellularLocation>
        <location evidence="1 6">Cytoplasm</location>
        <location evidence="1 6">Cytosol</location>
    </subcellularLocation>
</comment>
<dbReference type="GO" id="GO:0005829">
    <property type="term" value="C:cytosol"/>
    <property type="evidence" value="ECO:0007669"/>
    <property type="project" value="UniProtKB-SubCell"/>
</dbReference>
<name>A0A2V5K0K2_9BACL</name>
<keyword evidence="7" id="KW-0966">Cell projection</keyword>
<keyword evidence="7" id="KW-0969">Cilium</keyword>
<dbReference type="AlphaFoldDB" id="A0A2V5K0K2"/>
<evidence type="ECO:0000256" key="2">
    <source>
        <dbReference type="ARBA" id="ARBA00008787"/>
    </source>
</evidence>
<dbReference type="PIRSF" id="PIRSF039090">
    <property type="entry name" value="Flis"/>
    <property type="match status" value="1"/>
</dbReference>
<dbReference type="RefSeq" id="WP_110843028.1">
    <property type="nucleotide sequence ID" value="NZ_QJVJ01000014.1"/>
</dbReference>
<keyword evidence="8" id="KW-1185">Reference proteome</keyword>
<proteinExistence type="inferred from homology"/>
<sequence>MIQSQPNKYLENSIQTASPAQLLVMLCDGGIRFCKLAIDDIRKNDLGAAHEHIFKAQDIVSEFVITLDQTAPIANDLLRIYDYMIYRLIHANTKKDIEALEEVMGFLKELKETWVQAAKLISAQRSGVPNG</sequence>
<dbReference type="Pfam" id="PF02561">
    <property type="entry name" value="FliS"/>
    <property type="match status" value="1"/>
</dbReference>
<evidence type="ECO:0000313" key="7">
    <source>
        <dbReference type="EMBL" id="PYI51184.1"/>
    </source>
</evidence>
<comment type="similarity">
    <text evidence="2 6">Belongs to the FliS family.</text>
</comment>
<organism evidence="7 8">
    <name type="scientific">Paenibacillus flagellatus</name>
    <dbReference type="NCBI Taxonomy" id="2211139"/>
    <lineage>
        <taxon>Bacteria</taxon>
        <taxon>Bacillati</taxon>
        <taxon>Bacillota</taxon>
        <taxon>Bacilli</taxon>
        <taxon>Bacillales</taxon>
        <taxon>Paenibacillaceae</taxon>
        <taxon>Paenibacillus</taxon>
    </lineage>
</organism>
<dbReference type="EMBL" id="QJVJ01000014">
    <property type="protein sequence ID" value="PYI51184.1"/>
    <property type="molecule type" value="Genomic_DNA"/>
</dbReference>
<accession>A0A2V5K0K2</accession>
<comment type="caution">
    <text evidence="7">The sequence shown here is derived from an EMBL/GenBank/DDBJ whole genome shotgun (WGS) entry which is preliminary data.</text>
</comment>
<keyword evidence="7" id="KW-0282">Flagellum</keyword>
<evidence type="ECO:0000256" key="5">
    <source>
        <dbReference type="ARBA" id="ARBA00023186"/>
    </source>
</evidence>
<dbReference type="PANTHER" id="PTHR34773:SF1">
    <property type="entry name" value="FLAGELLAR SECRETION CHAPERONE FLIS"/>
    <property type="match status" value="1"/>
</dbReference>
<evidence type="ECO:0000256" key="4">
    <source>
        <dbReference type="ARBA" id="ARBA00022795"/>
    </source>
</evidence>